<accession>A0A9W9ND33</accession>
<keyword evidence="4" id="KW-1185">Reference proteome</keyword>
<reference evidence="3" key="2">
    <citation type="journal article" date="2023" name="IMA Fungus">
        <title>Comparative genomic study of the Penicillium genus elucidates a diverse pangenome and 15 lateral gene transfer events.</title>
        <authorList>
            <person name="Petersen C."/>
            <person name="Sorensen T."/>
            <person name="Nielsen M.R."/>
            <person name="Sondergaard T.E."/>
            <person name="Sorensen J.L."/>
            <person name="Fitzpatrick D.A."/>
            <person name="Frisvad J.C."/>
            <person name="Nielsen K.L."/>
        </authorList>
    </citation>
    <scope>NUCLEOTIDE SEQUENCE</scope>
    <source>
        <strain evidence="3">IBT 23319</strain>
    </source>
</reference>
<proteinExistence type="predicted"/>
<gene>
    <name evidence="3" type="ORF">N7469_011594</name>
</gene>
<dbReference type="InterPro" id="IPR025951">
    <property type="entry name" value="GXWXG_dom"/>
</dbReference>
<evidence type="ECO:0000259" key="1">
    <source>
        <dbReference type="Pfam" id="PF14231"/>
    </source>
</evidence>
<dbReference type="OrthoDB" id="2213372at2759"/>
<dbReference type="Pfam" id="PF14231">
    <property type="entry name" value="GXWXG"/>
    <property type="match status" value="1"/>
</dbReference>
<dbReference type="Gene3D" id="2.40.128.580">
    <property type="entry name" value="GXWXG domain"/>
    <property type="match status" value="1"/>
</dbReference>
<name>A0A9W9ND33_PENCI</name>
<feature type="domain" description="DUF4334" evidence="2">
    <location>
        <begin position="92"/>
        <end position="146"/>
    </location>
</feature>
<dbReference type="RefSeq" id="XP_056495008.1">
    <property type="nucleotide sequence ID" value="XM_056650499.1"/>
</dbReference>
<comment type="caution">
    <text evidence="3">The sequence shown here is derived from an EMBL/GenBank/DDBJ whole genome shotgun (WGS) entry which is preliminary data.</text>
</comment>
<dbReference type="AlphaFoldDB" id="A0A9W9ND33"/>
<evidence type="ECO:0000259" key="2">
    <source>
        <dbReference type="Pfam" id="PF14232"/>
    </source>
</evidence>
<dbReference type="GeneID" id="81389666"/>
<evidence type="ECO:0008006" key="5">
    <source>
        <dbReference type="Google" id="ProtNLM"/>
    </source>
</evidence>
<dbReference type="Pfam" id="PF14232">
    <property type="entry name" value="DUF4334"/>
    <property type="match status" value="1"/>
</dbReference>
<evidence type="ECO:0000313" key="3">
    <source>
        <dbReference type="EMBL" id="KAJ5216729.1"/>
    </source>
</evidence>
<evidence type="ECO:0000313" key="4">
    <source>
        <dbReference type="Proteomes" id="UP001147733"/>
    </source>
</evidence>
<reference evidence="3" key="1">
    <citation type="submission" date="2022-11" db="EMBL/GenBank/DDBJ databases">
        <authorList>
            <person name="Petersen C."/>
        </authorList>
    </citation>
    <scope>NUCLEOTIDE SEQUENCE</scope>
    <source>
        <strain evidence="3">IBT 23319</strain>
    </source>
</reference>
<dbReference type="Proteomes" id="UP001147733">
    <property type="component" value="Unassembled WGS sequence"/>
</dbReference>
<organism evidence="3 4">
    <name type="scientific">Penicillium citrinum</name>
    <dbReference type="NCBI Taxonomy" id="5077"/>
    <lineage>
        <taxon>Eukaryota</taxon>
        <taxon>Fungi</taxon>
        <taxon>Dikarya</taxon>
        <taxon>Ascomycota</taxon>
        <taxon>Pezizomycotina</taxon>
        <taxon>Eurotiomycetes</taxon>
        <taxon>Eurotiomycetidae</taxon>
        <taxon>Eurotiales</taxon>
        <taxon>Aspergillaceae</taxon>
        <taxon>Penicillium</taxon>
    </lineage>
</organism>
<dbReference type="EMBL" id="JAPQKT010000011">
    <property type="protein sequence ID" value="KAJ5216729.1"/>
    <property type="molecule type" value="Genomic_DNA"/>
</dbReference>
<protein>
    <recommendedName>
        <fullName evidence="5">DUF4334 domain-containing protein</fullName>
    </recommendedName>
</protein>
<dbReference type="InterPro" id="IPR025568">
    <property type="entry name" value="DUF4334"/>
</dbReference>
<sequence length="147" mass="16978">MSATPEKQAEDFIKRQNLTEDDAFALFDQLRPVQPEQFIGPWKGGSVNTNHPTEAKMESLKWAGKDFRSSEDVDPIMSYQEDGSRVWNADWGHARLRPMQYRGAITTAMIYDDKPIIDYFKYVNDDLLFGAMDAKGVKGTFFFYLYK</sequence>
<feature type="domain" description="GXWXG" evidence="1">
    <location>
        <begin position="25"/>
        <end position="83"/>
    </location>
</feature>